<dbReference type="EMBL" id="MDJD01000028">
    <property type="protein sequence ID" value="OEK08738.1"/>
    <property type="molecule type" value="Genomic_DNA"/>
</dbReference>
<dbReference type="SUPFAM" id="SSF51556">
    <property type="entry name" value="Metallo-dependent hydrolases"/>
    <property type="match status" value="1"/>
</dbReference>
<feature type="binding site" evidence="7">
    <location>
        <position position="80"/>
    </location>
    <ligand>
        <name>Fe(3+)</name>
        <dbReference type="ChEBI" id="CHEBI:29034"/>
    </ligand>
</feature>
<dbReference type="PANTHER" id="PTHR42752:SF1">
    <property type="entry name" value="IMIDAZOLONEPROPIONASE-RELATED"/>
    <property type="match status" value="1"/>
</dbReference>
<feature type="binding site" evidence="7">
    <location>
        <position position="324"/>
    </location>
    <ligand>
        <name>N-formimidoyl-L-glutamate</name>
        <dbReference type="ChEBI" id="CHEBI:58928"/>
    </ligand>
</feature>
<dbReference type="RefSeq" id="WP_069829420.1">
    <property type="nucleotide sequence ID" value="NZ_MDJD01000028.1"/>
</dbReference>
<dbReference type="FunFam" id="3.20.20.140:FF:000007">
    <property type="entry name" value="Imidazolonepropionase"/>
    <property type="match status" value="1"/>
</dbReference>
<dbReference type="HAMAP" id="MF_00372">
    <property type="entry name" value="HutI"/>
    <property type="match status" value="1"/>
</dbReference>
<dbReference type="Pfam" id="PF01979">
    <property type="entry name" value="Amidohydro_1"/>
    <property type="match status" value="1"/>
</dbReference>
<feature type="binding site" evidence="7">
    <location>
        <position position="326"/>
    </location>
    <ligand>
        <name>N-formimidoyl-L-glutamate</name>
        <dbReference type="ChEBI" id="CHEBI:58928"/>
    </ligand>
</feature>
<accession>A0A1E5TBK4</accession>
<dbReference type="InterPro" id="IPR006680">
    <property type="entry name" value="Amidohydro-rel"/>
</dbReference>
<comment type="catalytic activity">
    <reaction evidence="7">
        <text>4-imidazolone-5-propanoate + H2O = N-formimidoyl-L-glutamate</text>
        <dbReference type="Rhea" id="RHEA:23660"/>
        <dbReference type="ChEBI" id="CHEBI:15377"/>
        <dbReference type="ChEBI" id="CHEBI:58928"/>
        <dbReference type="ChEBI" id="CHEBI:77893"/>
        <dbReference type="EC" id="3.5.2.7"/>
    </reaction>
</comment>
<keyword evidence="4 7" id="KW-0369">Histidine metabolism</keyword>
<dbReference type="Gene3D" id="2.30.40.10">
    <property type="entry name" value="Urease, subunit C, domain 1"/>
    <property type="match status" value="1"/>
</dbReference>
<sequence>MATLFKNIKELIQVRKESISFVSGKDMNQLPTIKNAFLVVENGLIADYGAMNDCPKNDFSEVIDATGKMILPTWCDSHTHIVYAGNREGEFIDRIKGLTYEEIANRGGGILNSAKKLQETSEENLYEQSKVRLEEVMQLGTGAVEIKSGYGLTVDAELKMLRVIKRLKENYPIEIKATFLGAHAIPEAYKELKNDYLQLLINEALPKIKNENLAEYIDIFCETGYFSVEDTQLMLEAGKQYGLIPKIHVNQFTTIGGVQVGVKHHALSVDHLEEMSDEDINTLKNTKTMPVALPSCSYFLSIPYAPARKMIDAGLPLALATDYNPGSTPSGNMNFVVSTACIKMKMTPEEAINAATINGAYAMGLENKVGSISKGKRANLMLTKPINSYGVIPYSFGTNQIESVFINGVKI</sequence>
<feature type="binding site" evidence="7">
    <location>
        <position position="80"/>
    </location>
    <ligand>
        <name>Zn(2+)</name>
        <dbReference type="ChEBI" id="CHEBI:29105"/>
    </ligand>
</feature>
<dbReference type="CDD" id="cd01296">
    <property type="entry name" value="Imidazolone-5PH"/>
    <property type="match status" value="1"/>
</dbReference>
<keyword evidence="10" id="KW-1185">Reference proteome</keyword>
<feature type="binding site" evidence="7">
    <location>
        <position position="322"/>
    </location>
    <ligand>
        <name>Zn(2+)</name>
        <dbReference type="ChEBI" id="CHEBI:29105"/>
    </ligand>
</feature>
<evidence type="ECO:0000256" key="4">
    <source>
        <dbReference type="ARBA" id="ARBA00022808"/>
    </source>
</evidence>
<feature type="binding site" evidence="7">
    <location>
        <position position="78"/>
    </location>
    <ligand>
        <name>Zn(2+)</name>
        <dbReference type="ChEBI" id="CHEBI:29105"/>
    </ligand>
</feature>
<comment type="subcellular location">
    <subcellularLocation>
        <location evidence="7">Cytoplasm</location>
    </subcellularLocation>
</comment>
<feature type="binding site" evidence="7">
    <location>
        <position position="248"/>
    </location>
    <ligand>
        <name>Zn(2+)</name>
        <dbReference type="ChEBI" id="CHEBI:29105"/>
    </ligand>
</feature>
<dbReference type="EC" id="3.5.2.7" evidence="1 7"/>
<keyword evidence="2 7" id="KW-0479">Metal-binding</keyword>
<evidence type="ECO:0000256" key="5">
    <source>
        <dbReference type="ARBA" id="ARBA00022833"/>
    </source>
</evidence>
<dbReference type="GO" id="GO:0019556">
    <property type="term" value="P:L-histidine catabolic process to glutamate and formamide"/>
    <property type="evidence" value="ECO:0007669"/>
    <property type="project" value="UniProtKB-UniRule"/>
</dbReference>
<dbReference type="UniPathway" id="UPA00379">
    <property type="reaction ID" value="UER00551"/>
</dbReference>
<gene>
    <name evidence="7" type="primary">hutI</name>
    <name evidence="9" type="ORF">A8C32_00205</name>
</gene>
<comment type="similarity">
    <text evidence="7">Belongs to the metallo-dependent hydrolases superfamily. HutI family.</text>
</comment>
<feature type="binding site" evidence="7">
    <location>
        <position position="322"/>
    </location>
    <ligand>
        <name>Fe(3+)</name>
        <dbReference type="ChEBI" id="CHEBI:29034"/>
    </ligand>
</feature>
<dbReference type="AlphaFoldDB" id="A0A1E5TBK4"/>
<evidence type="ECO:0000256" key="7">
    <source>
        <dbReference type="HAMAP-Rule" id="MF_00372"/>
    </source>
</evidence>
<feature type="binding site" evidence="7">
    <location>
        <position position="150"/>
    </location>
    <ligand>
        <name>4-imidazolone-5-propanoate</name>
        <dbReference type="ChEBI" id="CHEBI:77893"/>
    </ligand>
</feature>
<dbReference type="GO" id="GO:0005737">
    <property type="term" value="C:cytoplasm"/>
    <property type="evidence" value="ECO:0007669"/>
    <property type="project" value="UniProtKB-SubCell"/>
</dbReference>
<comment type="cofactor">
    <cofactor evidence="7">
        <name>Zn(2+)</name>
        <dbReference type="ChEBI" id="CHEBI:29105"/>
    </cofactor>
    <cofactor evidence="7">
        <name>Fe(3+)</name>
        <dbReference type="ChEBI" id="CHEBI:29034"/>
    </cofactor>
    <text evidence="7">Binds 1 zinc or iron ion per subunit.</text>
</comment>
<evidence type="ECO:0000313" key="9">
    <source>
        <dbReference type="EMBL" id="OEK08738.1"/>
    </source>
</evidence>
<feature type="binding site" evidence="7">
    <location>
        <position position="327"/>
    </location>
    <ligand>
        <name>4-imidazolone-5-propanoate</name>
        <dbReference type="ChEBI" id="CHEBI:77893"/>
    </ligand>
</feature>
<keyword evidence="7" id="KW-0963">Cytoplasm</keyword>
<feature type="domain" description="Amidohydrolase-related" evidence="8">
    <location>
        <begin position="69"/>
        <end position="409"/>
    </location>
</feature>
<dbReference type="InterPro" id="IPR005920">
    <property type="entry name" value="HutI"/>
</dbReference>
<dbReference type="InterPro" id="IPR032466">
    <property type="entry name" value="Metal_Hydrolase"/>
</dbReference>
<dbReference type="GO" id="GO:0005506">
    <property type="term" value="F:iron ion binding"/>
    <property type="evidence" value="ECO:0007669"/>
    <property type="project" value="UniProtKB-UniRule"/>
</dbReference>
<dbReference type="SUPFAM" id="SSF51338">
    <property type="entry name" value="Composite domain of metallo-dependent hydrolases"/>
    <property type="match status" value="1"/>
</dbReference>
<evidence type="ECO:0000313" key="10">
    <source>
        <dbReference type="Proteomes" id="UP000095713"/>
    </source>
</evidence>
<comment type="caution">
    <text evidence="9">The sequence shown here is derived from an EMBL/GenBank/DDBJ whole genome shotgun (WGS) entry which is preliminary data.</text>
</comment>
<dbReference type="GO" id="GO:0019557">
    <property type="term" value="P:L-histidine catabolic process to glutamate and formate"/>
    <property type="evidence" value="ECO:0007669"/>
    <property type="project" value="UniProtKB-UniPathway"/>
</dbReference>
<feature type="binding site" evidence="7">
    <location>
        <position position="248"/>
    </location>
    <ligand>
        <name>Fe(3+)</name>
        <dbReference type="ChEBI" id="CHEBI:29034"/>
    </ligand>
</feature>
<evidence type="ECO:0000256" key="1">
    <source>
        <dbReference type="ARBA" id="ARBA00012864"/>
    </source>
</evidence>
<evidence type="ECO:0000256" key="2">
    <source>
        <dbReference type="ARBA" id="ARBA00022723"/>
    </source>
</evidence>
<dbReference type="OrthoDB" id="9776455at2"/>
<name>A0A1E5TBK4_9FLAO</name>
<reference evidence="9 10" key="1">
    <citation type="submission" date="2016-05" db="EMBL/GenBank/DDBJ databases">
        <title>Draft Genome Sequence of Algibacter sp. Strain SK-16 Isolated from the Surface Water of Aburatsubo Inlet.</title>
        <authorList>
            <person name="Wong S.-K."/>
            <person name="Yoshizawa S."/>
            <person name="Nakajima Y."/>
            <person name="Ogura Y."/>
            <person name="Tetsuya H."/>
            <person name="Hamasaki K."/>
        </authorList>
    </citation>
    <scope>NUCLEOTIDE SEQUENCE [LARGE SCALE GENOMIC DNA]</scope>
    <source>
        <strain evidence="9 10">SK-16</strain>
    </source>
</reference>
<comment type="pathway">
    <text evidence="7">Amino-acid degradation; L-histidine degradation into L-glutamate; N-formimidoyl-L-glutamate from L-histidine: step 3/3.</text>
</comment>
<feature type="binding site" evidence="7">
    <location>
        <position position="78"/>
    </location>
    <ligand>
        <name>Fe(3+)</name>
        <dbReference type="ChEBI" id="CHEBI:29034"/>
    </ligand>
</feature>
<protein>
    <recommendedName>
        <fullName evidence="1 7">Imidazolonepropionase</fullName>
        <ecNumber evidence="1 7">3.5.2.7</ecNumber>
    </recommendedName>
    <alternativeName>
        <fullName evidence="7">Imidazolone-5-propionate hydrolase</fullName>
    </alternativeName>
</protein>
<dbReference type="GO" id="GO:0008270">
    <property type="term" value="F:zinc ion binding"/>
    <property type="evidence" value="ECO:0007669"/>
    <property type="project" value="UniProtKB-UniRule"/>
</dbReference>
<feature type="binding site" evidence="7">
    <location>
        <position position="87"/>
    </location>
    <ligand>
        <name>4-imidazolone-5-propanoate</name>
        <dbReference type="ChEBI" id="CHEBI:77893"/>
    </ligand>
</feature>
<dbReference type="NCBIfam" id="TIGR01224">
    <property type="entry name" value="hutI"/>
    <property type="match status" value="1"/>
</dbReference>
<feature type="binding site" evidence="7">
    <location>
        <position position="150"/>
    </location>
    <ligand>
        <name>N-formimidoyl-L-glutamate</name>
        <dbReference type="ChEBI" id="CHEBI:58928"/>
    </ligand>
</feature>
<evidence type="ECO:0000259" key="8">
    <source>
        <dbReference type="Pfam" id="PF01979"/>
    </source>
</evidence>
<keyword evidence="6 7" id="KW-0408">Iron</keyword>
<dbReference type="Proteomes" id="UP000095713">
    <property type="component" value="Unassembled WGS sequence"/>
</dbReference>
<dbReference type="Gene3D" id="3.20.20.140">
    <property type="entry name" value="Metal-dependent hydrolases"/>
    <property type="match status" value="1"/>
</dbReference>
<dbReference type="STRING" id="1849968.A8C32_00205"/>
<comment type="function">
    <text evidence="7">Catalyzes the hydrolytic cleavage of the carbon-nitrogen bond in imidazolone-5-propanoate to yield N-formimidoyl-L-glutamate. It is the third step in the universal histidine degradation pathway.</text>
</comment>
<dbReference type="PANTHER" id="PTHR42752">
    <property type="entry name" value="IMIDAZOLONEPROPIONASE"/>
    <property type="match status" value="1"/>
</dbReference>
<organism evidence="9 10">
    <name type="scientific">Flavivirga aquatica</name>
    <dbReference type="NCBI Taxonomy" id="1849968"/>
    <lineage>
        <taxon>Bacteria</taxon>
        <taxon>Pseudomonadati</taxon>
        <taxon>Bacteroidota</taxon>
        <taxon>Flavobacteriia</taxon>
        <taxon>Flavobacteriales</taxon>
        <taxon>Flavobacteriaceae</taxon>
        <taxon>Flavivirga</taxon>
    </lineage>
</organism>
<dbReference type="GO" id="GO:0050480">
    <property type="term" value="F:imidazolonepropionase activity"/>
    <property type="evidence" value="ECO:0007669"/>
    <property type="project" value="UniProtKB-UniRule"/>
</dbReference>
<evidence type="ECO:0000256" key="3">
    <source>
        <dbReference type="ARBA" id="ARBA00022801"/>
    </source>
</evidence>
<dbReference type="InterPro" id="IPR011059">
    <property type="entry name" value="Metal-dep_hydrolase_composite"/>
</dbReference>
<evidence type="ECO:0000256" key="6">
    <source>
        <dbReference type="ARBA" id="ARBA00023004"/>
    </source>
</evidence>
<keyword evidence="3 7" id="KW-0378">Hydrolase</keyword>
<feature type="binding site" evidence="7">
    <location>
        <position position="183"/>
    </location>
    <ligand>
        <name>4-imidazolone-5-propanoate</name>
        <dbReference type="ChEBI" id="CHEBI:77893"/>
    </ligand>
</feature>
<feature type="binding site" evidence="7">
    <location>
        <position position="251"/>
    </location>
    <ligand>
        <name>4-imidazolone-5-propanoate</name>
        <dbReference type="ChEBI" id="CHEBI:77893"/>
    </ligand>
</feature>
<keyword evidence="5 7" id="KW-0862">Zinc</keyword>
<proteinExistence type="inferred from homology"/>